<proteinExistence type="predicted"/>
<dbReference type="EMBL" id="CAJNOG010000886">
    <property type="protein sequence ID" value="CAF1377285.1"/>
    <property type="molecule type" value="Genomic_DNA"/>
</dbReference>
<dbReference type="Proteomes" id="UP000663844">
    <property type="component" value="Unassembled WGS sequence"/>
</dbReference>
<dbReference type="OrthoDB" id="10107918at2759"/>
<evidence type="ECO:0000313" key="1">
    <source>
        <dbReference type="EMBL" id="CAF1341932.1"/>
    </source>
</evidence>
<dbReference type="EMBL" id="CAJOAY010000611">
    <property type="protein sequence ID" value="CAF3702643.1"/>
    <property type="molecule type" value="Genomic_DNA"/>
</dbReference>
<organism evidence="1 5">
    <name type="scientific">Adineta steineri</name>
    <dbReference type="NCBI Taxonomy" id="433720"/>
    <lineage>
        <taxon>Eukaryota</taxon>
        <taxon>Metazoa</taxon>
        <taxon>Spiralia</taxon>
        <taxon>Gnathifera</taxon>
        <taxon>Rotifera</taxon>
        <taxon>Eurotatoria</taxon>
        <taxon>Bdelloidea</taxon>
        <taxon>Adinetida</taxon>
        <taxon>Adinetidae</taxon>
        <taxon>Adineta</taxon>
    </lineage>
</organism>
<dbReference type="EMBL" id="CAJOAZ010000578">
    <property type="protein sequence ID" value="CAF3677791.1"/>
    <property type="molecule type" value="Genomic_DNA"/>
</dbReference>
<gene>
    <name evidence="2" type="ORF">JYZ213_LOCUS36460</name>
    <name evidence="4" type="ORF">OKA104_LOCUS12609</name>
    <name evidence="3" type="ORF">OXD698_LOCUS10700</name>
    <name evidence="1" type="ORF">VCS650_LOCUS33275</name>
</gene>
<dbReference type="AlphaFoldDB" id="A0A815GSH8"/>
<dbReference type="Proteomes" id="UP000663881">
    <property type="component" value="Unassembled WGS sequence"/>
</dbReference>
<dbReference type="Proteomes" id="UP000663845">
    <property type="component" value="Unassembled WGS sequence"/>
</dbReference>
<dbReference type="EMBL" id="CAJNON010000639">
    <property type="protein sequence ID" value="CAF1341932.1"/>
    <property type="molecule type" value="Genomic_DNA"/>
</dbReference>
<evidence type="ECO:0000313" key="2">
    <source>
        <dbReference type="EMBL" id="CAF1377285.1"/>
    </source>
</evidence>
<accession>A0A815GSH8</accession>
<evidence type="ECO:0000313" key="3">
    <source>
        <dbReference type="EMBL" id="CAF3677791.1"/>
    </source>
</evidence>
<sequence length="87" mass="10318">MKDLMPVETHLILNMQRGSFKDHLKRCRKTIMCSCSVSDIQYPWIGLKDQLSSHLNQCPYVQIRPILNQILEENHRLKQKLNTLKEK</sequence>
<name>A0A815GSH8_9BILA</name>
<reference evidence="1" key="1">
    <citation type="submission" date="2021-02" db="EMBL/GenBank/DDBJ databases">
        <authorList>
            <person name="Nowell W R."/>
        </authorList>
    </citation>
    <scope>NUCLEOTIDE SEQUENCE</scope>
</reference>
<evidence type="ECO:0000313" key="5">
    <source>
        <dbReference type="Proteomes" id="UP000663891"/>
    </source>
</evidence>
<dbReference type="Proteomes" id="UP000663891">
    <property type="component" value="Unassembled WGS sequence"/>
</dbReference>
<protein>
    <submittedName>
        <fullName evidence="1">Uncharacterized protein</fullName>
    </submittedName>
</protein>
<comment type="caution">
    <text evidence="1">The sequence shown here is derived from an EMBL/GenBank/DDBJ whole genome shotgun (WGS) entry which is preliminary data.</text>
</comment>
<evidence type="ECO:0000313" key="4">
    <source>
        <dbReference type="EMBL" id="CAF3702643.1"/>
    </source>
</evidence>